<gene>
    <name evidence="2" type="ORF">PHJA_002371000</name>
</gene>
<proteinExistence type="predicted"/>
<feature type="region of interest" description="Disordered" evidence="1">
    <location>
        <begin position="29"/>
        <end position="77"/>
    </location>
</feature>
<sequence>MGLAPFLQSGKKSVSLREIKHTFAIANRLAPDTSTKASPPSWATNSTPRSTRHVTPKATGPTYYPSQPKVSSPVQTFPATGDSILTHLFL</sequence>
<dbReference type="EMBL" id="BMAC01000736">
    <property type="protein sequence ID" value="GFQ02270.1"/>
    <property type="molecule type" value="Genomic_DNA"/>
</dbReference>
<reference evidence="2" key="1">
    <citation type="submission" date="2020-07" db="EMBL/GenBank/DDBJ databases">
        <title>Ethylene signaling mediates host invasion by parasitic plants.</title>
        <authorList>
            <person name="Yoshida S."/>
        </authorList>
    </citation>
    <scope>NUCLEOTIDE SEQUENCE</scope>
    <source>
        <strain evidence="2">Okayama</strain>
    </source>
</reference>
<evidence type="ECO:0000256" key="1">
    <source>
        <dbReference type="SAM" id="MobiDB-lite"/>
    </source>
</evidence>
<keyword evidence="3" id="KW-1185">Reference proteome</keyword>
<evidence type="ECO:0000313" key="2">
    <source>
        <dbReference type="EMBL" id="GFQ02270.1"/>
    </source>
</evidence>
<dbReference type="GO" id="GO:0008233">
    <property type="term" value="F:peptidase activity"/>
    <property type="evidence" value="ECO:0007669"/>
    <property type="project" value="UniProtKB-KW"/>
</dbReference>
<organism evidence="2 3">
    <name type="scientific">Phtheirospermum japonicum</name>
    <dbReference type="NCBI Taxonomy" id="374723"/>
    <lineage>
        <taxon>Eukaryota</taxon>
        <taxon>Viridiplantae</taxon>
        <taxon>Streptophyta</taxon>
        <taxon>Embryophyta</taxon>
        <taxon>Tracheophyta</taxon>
        <taxon>Spermatophyta</taxon>
        <taxon>Magnoliopsida</taxon>
        <taxon>eudicotyledons</taxon>
        <taxon>Gunneridae</taxon>
        <taxon>Pentapetalae</taxon>
        <taxon>asterids</taxon>
        <taxon>lamiids</taxon>
        <taxon>Lamiales</taxon>
        <taxon>Orobanchaceae</taxon>
        <taxon>Orobanchaceae incertae sedis</taxon>
        <taxon>Phtheirospermum</taxon>
    </lineage>
</organism>
<feature type="compositionally biased region" description="Polar residues" evidence="1">
    <location>
        <begin position="32"/>
        <end position="49"/>
    </location>
</feature>
<dbReference type="AlphaFoldDB" id="A0A830CTC5"/>
<feature type="compositionally biased region" description="Polar residues" evidence="1">
    <location>
        <begin position="64"/>
        <end position="77"/>
    </location>
</feature>
<dbReference type="Proteomes" id="UP000653305">
    <property type="component" value="Unassembled WGS sequence"/>
</dbReference>
<dbReference type="GO" id="GO:0006508">
    <property type="term" value="P:proteolysis"/>
    <property type="evidence" value="ECO:0007669"/>
    <property type="project" value="UniProtKB-KW"/>
</dbReference>
<evidence type="ECO:0000313" key="3">
    <source>
        <dbReference type="Proteomes" id="UP000653305"/>
    </source>
</evidence>
<keyword evidence="2" id="KW-0645">Protease</keyword>
<comment type="caution">
    <text evidence="2">The sequence shown here is derived from an EMBL/GenBank/DDBJ whole genome shotgun (WGS) entry which is preliminary data.</text>
</comment>
<accession>A0A830CTC5</accession>
<keyword evidence="2" id="KW-0378">Hydrolase</keyword>
<name>A0A830CTC5_9LAMI</name>
<protein>
    <submittedName>
        <fullName evidence="2">Subtilisin-like protease sbt5.3</fullName>
    </submittedName>
</protein>